<reference evidence="1 2" key="1">
    <citation type="journal article" date="2016" name="Sci. Rep.">
        <title>The Dendrobium catenatum Lindl. genome sequence provides insights into polysaccharide synthase, floral development and adaptive evolution.</title>
        <authorList>
            <person name="Zhang G.Q."/>
            <person name="Xu Q."/>
            <person name="Bian C."/>
            <person name="Tsai W.C."/>
            <person name="Yeh C.M."/>
            <person name="Liu K.W."/>
            <person name="Yoshida K."/>
            <person name="Zhang L.S."/>
            <person name="Chang S.B."/>
            <person name="Chen F."/>
            <person name="Shi Y."/>
            <person name="Su Y.Y."/>
            <person name="Zhang Y.Q."/>
            <person name="Chen L.J."/>
            <person name="Yin Y."/>
            <person name="Lin M."/>
            <person name="Huang H."/>
            <person name="Deng H."/>
            <person name="Wang Z.W."/>
            <person name="Zhu S.L."/>
            <person name="Zhao X."/>
            <person name="Deng C."/>
            <person name="Niu S.C."/>
            <person name="Huang J."/>
            <person name="Wang M."/>
            <person name="Liu G.H."/>
            <person name="Yang H.J."/>
            <person name="Xiao X.J."/>
            <person name="Hsiao Y.Y."/>
            <person name="Wu W.L."/>
            <person name="Chen Y.Y."/>
            <person name="Mitsuda N."/>
            <person name="Ohme-Takagi M."/>
            <person name="Luo Y.B."/>
            <person name="Van de Peer Y."/>
            <person name="Liu Z.J."/>
        </authorList>
    </citation>
    <scope>NUCLEOTIDE SEQUENCE [LARGE SCALE GENOMIC DNA]</scope>
    <source>
        <tissue evidence="1">The whole plant</tissue>
    </source>
</reference>
<dbReference type="Proteomes" id="UP000233837">
    <property type="component" value="Unassembled WGS sequence"/>
</dbReference>
<dbReference type="STRING" id="906689.A0A2I0XAA0"/>
<dbReference type="EMBL" id="KZ502028">
    <property type="protein sequence ID" value="PKU84816.1"/>
    <property type="molecule type" value="Genomic_DNA"/>
</dbReference>
<dbReference type="AlphaFoldDB" id="A0A2I0XAA0"/>
<reference evidence="1 2" key="2">
    <citation type="journal article" date="2017" name="Nature">
        <title>The Apostasia genome and the evolution of orchids.</title>
        <authorList>
            <person name="Zhang G.Q."/>
            <person name="Liu K.W."/>
            <person name="Li Z."/>
            <person name="Lohaus R."/>
            <person name="Hsiao Y.Y."/>
            <person name="Niu S.C."/>
            <person name="Wang J.Y."/>
            <person name="Lin Y.C."/>
            <person name="Xu Q."/>
            <person name="Chen L.J."/>
            <person name="Yoshida K."/>
            <person name="Fujiwara S."/>
            <person name="Wang Z.W."/>
            <person name="Zhang Y.Q."/>
            <person name="Mitsuda N."/>
            <person name="Wang M."/>
            <person name="Liu G.H."/>
            <person name="Pecoraro L."/>
            <person name="Huang H.X."/>
            <person name="Xiao X.J."/>
            <person name="Lin M."/>
            <person name="Wu X.Y."/>
            <person name="Wu W.L."/>
            <person name="Chen Y.Y."/>
            <person name="Chang S.B."/>
            <person name="Sakamoto S."/>
            <person name="Ohme-Takagi M."/>
            <person name="Yagi M."/>
            <person name="Zeng S.J."/>
            <person name="Shen C.Y."/>
            <person name="Yeh C.M."/>
            <person name="Luo Y.B."/>
            <person name="Tsai W.C."/>
            <person name="Van de Peer Y."/>
            <person name="Liu Z.J."/>
        </authorList>
    </citation>
    <scope>NUCLEOTIDE SEQUENCE [LARGE SCALE GENOMIC DNA]</scope>
    <source>
        <tissue evidence="1">The whole plant</tissue>
    </source>
</reference>
<accession>A0A2I0XAA0</accession>
<protein>
    <submittedName>
        <fullName evidence="1">Phospholipase D beta 1</fullName>
    </submittedName>
</protein>
<evidence type="ECO:0000313" key="1">
    <source>
        <dbReference type="EMBL" id="PKU84816.1"/>
    </source>
</evidence>
<proteinExistence type="predicted"/>
<keyword evidence="2" id="KW-1185">Reference proteome</keyword>
<sequence>MQMMYEIIYRALREAGLEDTYEPQDYLNFFCLHICETVDVDNTQNESPDSTSTPTVSVNRLNATIF</sequence>
<evidence type="ECO:0000313" key="2">
    <source>
        <dbReference type="Proteomes" id="UP000233837"/>
    </source>
</evidence>
<gene>
    <name evidence="1" type="primary">PLDBETA1</name>
    <name evidence="1" type="ORF">MA16_Dca020527</name>
</gene>
<name>A0A2I0XAA0_9ASPA</name>
<organism evidence="1 2">
    <name type="scientific">Dendrobium catenatum</name>
    <dbReference type="NCBI Taxonomy" id="906689"/>
    <lineage>
        <taxon>Eukaryota</taxon>
        <taxon>Viridiplantae</taxon>
        <taxon>Streptophyta</taxon>
        <taxon>Embryophyta</taxon>
        <taxon>Tracheophyta</taxon>
        <taxon>Spermatophyta</taxon>
        <taxon>Magnoliopsida</taxon>
        <taxon>Liliopsida</taxon>
        <taxon>Asparagales</taxon>
        <taxon>Orchidaceae</taxon>
        <taxon>Epidendroideae</taxon>
        <taxon>Malaxideae</taxon>
        <taxon>Dendrobiinae</taxon>
        <taxon>Dendrobium</taxon>
    </lineage>
</organism>